<evidence type="ECO:0000313" key="3">
    <source>
        <dbReference type="Proteomes" id="UP000051295"/>
    </source>
</evidence>
<evidence type="ECO:0000313" key="2">
    <source>
        <dbReference type="EMBL" id="KRS11809.1"/>
    </source>
</evidence>
<dbReference type="OrthoDB" id="9781691at2"/>
<sequence length="2891" mass="315595">MASDAIDEFGEFTLAYEVPADRPPHLELRAFDQGRGLKAVSETYFCPPENLADVTLQLLPAARRTEAKSEFELLRAALARAVGTSRVRKLSDEEKQFAARALCRVQRFDAEDELALISRLAAAEQWELDTGIGLAAAYGLLSYCTDPSGFDLFALTADDIARLLRQAIADNIVPADVKSAETIAALLSSRRPAEDRRPAQRVRLQILDDRNGRPIANSALSLSDERAAIALTGLRTDRAGRVAFMLAFDQGASRSLNLALFDLTGQQIADASVSLAPDQSEIEVRVALSPEARPGDIGLSDISDDPAVTLLADRGIRTVAEILRADGGVEGVDPDDFTRVHRTARWHAAGIEPGIARALEETGFDGPLGIARIDRARFLEIVGDGLGGSERAAAFHAGARIYEAHVARLVGDAWLTFGEENDEGDDEDVDGAPEAADFEDIFNDIAECGCSDCNSALSPGAYLAHLLDWMTVNVVSAGVPITLDQLEEGFHQPFSDLTTECDGVNEKFRHIRLAIEVLWSFTGGAANPGETVFNGRYADYRRTVYAALLSAYSVTLSDLLVAQALDPSLDGLRNQLAQRLKVAVGDLPEIVLADAPDEASLQELFGLRRTDIPHTADVPMALVLRLQLAEIGRRWLAEDGDNDPWGPDQVRPAIDPRIIDDTVIRLPRDATNPVFVLYTERRDALDAERTAITTSAGAAGLLGEITNRLGRSLAELQALRDTLTGAVPASPEALADAQAETQDQLLLDVSAIVRAVEIAEMLDAEGDPALSDPEILEDAANILVGRHARSLWPDWIAAEIDENIGLSSALFHQPDLPDMPRPSLLVANDLVSGWRAALQRRSGDPVIDPAHLTPAEIVQFLEPGYEPFAHEINRDAALGLLSSRQAWADGRRSAFAIARSGAGGVAAQFEAVLAESVVPDLQDRIDALVEREAAGHDIERAIQQLAFDPPAFRAVVAFGHRAAAGLQLLADQWALIGAILIDVEKRLRATEWRAEERDGGIALHPRLFKQVDQGRVPFDVTGRAAFARRWSRRWRVRDDAVNVAFATLERVVSDAEELSLHILRDALIRRGPLTGQTLAERASDLDTRLLVAMDAGGCQCTTRVAFAIETLQRLLRGVLDGTLTDALDNVAIDAENIVAARSLLSYQEWRAALFAFLWPENLTSRVLPGGASHGLERLVANMPNQLTPPKACELATAYAAYFDDISGLEVSATCLAPTFLPPDDACDPGGATVVDRLFLFGHADSGLVYWAMLDPADDAGDTRTTWRPLGRLGNVTRLLGATLHGGQGEASIVLLAEDSNAGAATLLLCRFELETGKWRGPRNLSVPQEAREKGFDASVLRKYVPDGSGFDLALASTPTLVAVHTEGGGLYIRRMKQDLRGWTDEWRPIQGPSASGRLLDFVQIRDDEAALIIGGDGGNDFRTVSLVEPFQNDDFDRISIGSGFAEFAGAIGWPDRNELISFVNPPGASRYTVADIAATRVGIPDDDLRFEELFIENIEERFRNELGVSLDDPQLFSFSGFQPYLVVIPLANVPQGSTSSLNPLNFPNTDEKFGDQLPHPELAPFNGTLYELLTMTSFQFNAIHEDWVDNEAAYIADENERNFYLIQYKNFAIDVFIEALDELTQTNPFASPAYWWTFLDDQVRRLTENRHGIRSLIRQTFLNSISEPMIEFGWDPNFDDEEDGSVKPIQFVQRTSSVSVSASFSGGIREQRIAGTSGYDHLPGLENRKPVALWKEFLPNDTGSGAFWTVVRRSGGGISAIGDQRITLNTSAEPQILPPEDPGELLDRRDGSENLYTKNEDGPPSIQALLRERSVLVPIMLGDALCAAGHHAEAQEWYRTVYDEGADAGSRKISYGLIEEEDRPLSFNAIDTWLRDPDDVHAVALTRRESDTRRVMLSIIACLVAEADANFARDLPETISKARDLYRRALELLARLRGLTGVDRCADIIGRLRFELEDQPDLPIDDFTLVLGELPSPGIVRETVDDLIAIARDPSVPQGETVARMRERLGEVRPRRPRRRPVSARIETRARIMTRAESRLLATNHDRALLSQTFRVGERRRADLIARIDSARAELDVAGTWLTTRDLDPPILDPRDRRTPERSTIDTRLLRAYHLRAASPLAAISLAGLSLTDRVTGTVLSFCIPQNPELEALRRRAETALDRIRTCRNVAGYERVYDPYGGPIGIGRTGLAPGAPAQVDVPPVPVRYGTLLPQARMLANVAAQIEARYLAALEGEDRERLNLLQVEQSLQVAEARVTRSALAVGAGEANVELARRQREHAIIGAEHYNALIEAGNNKHEDNVIKSYLKTGESNPLKQLFKFLGSLGSLGASFTGFTNPFSSITDLVSLTRELSELELPENPIDAIDQIEDPGPGGVASGVDTAAKGLDKLITFLLKEEGGGKKINIAALEGFRGDLKRRSEDWKIKRDLARQDIEIGTQEILTEQFALELARADQAIAELELSHAADILTFLQMKNLPAEAYRWMASILGEAYRDVLQRATAIGQLAEQALAFERFALPAGIVAGDYWQVDLNSQPNGDIDADLRGLTGSARLLRDLSRLEFYATSSLTQRVPIKMELDLALLDSESFQRFRETGVLEFDTTRQAFQQQLPGFYAASISTVSIGLQALSLSGEGLSMTLESRGMSRVVVRPETAASTLVRGLPETRFLTGMPEGDRLLSMIPRSEGVRGAFEGTGFEQSWRLVADRGANALFDFDAIAGMTFRIEGTALHSPLYADQVSNALGRDRTGDLILSLRGDYPSAWQTLGAAADEGDPLSIAVALARGLYPVNLDKLSLDHLLIAVVSTDGEETVFDAILFTPSSGAVTVGGAVETVEGRISTRNSTGAALNDLLDGPVTGSLRLTFAEATRDRLLAGHIRDVLIVPSYSGGIT</sequence>
<dbReference type="Proteomes" id="UP000051295">
    <property type="component" value="Unassembled WGS sequence"/>
</dbReference>
<proteinExistence type="predicted"/>
<dbReference type="Pfam" id="PF18276">
    <property type="entry name" value="TcA_TcB_BD"/>
    <property type="match status" value="1"/>
</dbReference>
<protein>
    <recommendedName>
        <fullName evidence="1">Tc toxin complex TcA C-terminal TcB-binding domain-containing protein</fullName>
    </recommendedName>
</protein>
<dbReference type="STRING" id="1641875.XM53_13975"/>
<feature type="domain" description="Tc toxin complex TcA C-terminal TcB-binding" evidence="1">
    <location>
        <begin position="2441"/>
        <end position="2657"/>
    </location>
</feature>
<name>A0A0T5NSF8_9RHOB</name>
<gene>
    <name evidence="2" type="ORF">XM53_13975</name>
</gene>
<accession>A0A0T5NSF8</accession>
<comment type="caution">
    <text evidence="2">The sequence shown here is derived from an EMBL/GenBank/DDBJ whole genome shotgun (WGS) entry which is preliminary data.</text>
</comment>
<evidence type="ECO:0000259" key="1">
    <source>
        <dbReference type="Pfam" id="PF18276"/>
    </source>
</evidence>
<dbReference type="PATRIC" id="fig|1641875.4.peg.594"/>
<keyword evidence="3" id="KW-1185">Reference proteome</keyword>
<dbReference type="InterPro" id="IPR040840">
    <property type="entry name" value="TcA_TcB_BD"/>
</dbReference>
<dbReference type="RefSeq" id="WP_057794346.1">
    <property type="nucleotide sequence ID" value="NZ_LAXJ01000016.1"/>
</dbReference>
<reference evidence="2 3" key="1">
    <citation type="submission" date="2015-04" db="EMBL/GenBank/DDBJ databases">
        <title>The draft genome sequence of Roseovarius sp.R12b.</title>
        <authorList>
            <person name="Li G."/>
            <person name="Lai Q."/>
            <person name="Shao Z."/>
            <person name="Yan P."/>
        </authorList>
    </citation>
    <scope>NUCLEOTIDE SEQUENCE [LARGE SCALE GENOMIC DNA]</scope>
    <source>
        <strain evidence="2 3">R12B</strain>
    </source>
</reference>
<organism evidence="2 3">
    <name type="scientific">Roseovarius atlanticus</name>
    <dbReference type="NCBI Taxonomy" id="1641875"/>
    <lineage>
        <taxon>Bacteria</taxon>
        <taxon>Pseudomonadati</taxon>
        <taxon>Pseudomonadota</taxon>
        <taxon>Alphaproteobacteria</taxon>
        <taxon>Rhodobacterales</taxon>
        <taxon>Roseobacteraceae</taxon>
        <taxon>Roseovarius</taxon>
    </lineage>
</organism>
<dbReference type="EMBL" id="LAXJ01000016">
    <property type="protein sequence ID" value="KRS11809.1"/>
    <property type="molecule type" value="Genomic_DNA"/>
</dbReference>